<evidence type="ECO:0000313" key="2">
    <source>
        <dbReference type="EMBL" id="CRL92641.1"/>
    </source>
</evidence>
<dbReference type="InterPro" id="IPR027417">
    <property type="entry name" value="P-loop_NTPase"/>
</dbReference>
<sequence>MRKLYNLKEFLNIYSTEDIDLINTYIESDNRPLKENEVEDLKSLINLLKLNYKSCEGFFLSYEVPHIGHEIDLLKVTDNAILNIELKSRSELAKINKQQKYNYFYLNTLNKNVDIITYNRHEEKFYKYCPESEKSLEINIDKVRDKIFEYGNKEFISDIDYLFKPSNFLISPFNDTDKFLEDKYYLTAQQEKIKKDIINHNGTIAIIEGRPGTGKSLLLYDIAKKLKKEFNILIIHCALLNEGHELMINKNWNIKSAHKNWVYDEENYEGKNYIFIDESHRFYPKQFEYVIETALKKDIKIITTIDPLQYLRDNENDFENLQRLKSHSNIYYKKIDNKIRSNPEISSFVKSIINLRKIPEYKFKNISIEYWEKEDDWETYLLNLRDRGWTYLPYTKSRDNISYHKYCSDNTHLNTHRIIGQEFNKVIVILDEGFKYVDGYLGYYGDYYYNPRQMLFQNLTRAREKIKIIIINNTDLYKKINQVLTKSSNKNELSLKFFIPELNNDKLKSFYSDILGFKLISNQKQPPGKRKISFQIGETNLGFYEKEDISRNNKCEINIVVSNLKDLKKRISNENMALISEEEGKKNKFVTLNDPLNNYLKLIEYI</sequence>
<protein>
    <recommendedName>
        <fullName evidence="1">Schlafen group 3-like DNA/RNA helicase domain-containing protein</fullName>
    </recommendedName>
</protein>
<feature type="domain" description="Schlafen group 3-like DNA/RNA helicase" evidence="1">
    <location>
        <begin position="204"/>
        <end position="370"/>
    </location>
</feature>
<dbReference type="EMBL" id="LN864705">
    <property type="protein sequence ID" value="CRL92641.1"/>
    <property type="molecule type" value="Genomic_DNA"/>
</dbReference>
<proteinExistence type="predicted"/>
<name>A0A0S4I3J6_STAPS</name>
<dbReference type="SUPFAM" id="SSF52540">
    <property type="entry name" value="P-loop containing nucleoside triphosphate hydrolases"/>
    <property type="match status" value="1"/>
</dbReference>
<dbReference type="Gene3D" id="3.40.50.300">
    <property type="entry name" value="P-loop containing nucleotide triphosphate hydrolases"/>
    <property type="match status" value="1"/>
</dbReference>
<dbReference type="Gene3D" id="3.10.180.10">
    <property type="entry name" value="2,3-Dihydroxybiphenyl 1,2-Dioxygenase, domain 1"/>
    <property type="match status" value="1"/>
</dbReference>
<dbReference type="InterPro" id="IPR018647">
    <property type="entry name" value="SLFN_3-like_DNA/RNA_helicase"/>
</dbReference>
<dbReference type="SUPFAM" id="SSF54593">
    <property type="entry name" value="Glyoxalase/Bleomycin resistance protein/Dihydroxybiphenyl dioxygenase"/>
    <property type="match status" value="1"/>
</dbReference>
<evidence type="ECO:0000259" key="1">
    <source>
        <dbReference type="Pfam" id="PF09848"/>
    </source>
</evidence>
<reference evidence="2" key="1">
    <citation type="journal article" date="2015" name="Antimicrob. Agents Chemother.">
        <title>Characterization of a Novel Composite Staphylococcal Cassette Chromosome mec in Methicillin-Resistant Staphylococcus pseudintermedius from Thailand.</title>
        <authorList>
            <person name="Chanchaithong P."/>
            <person name="Prapasarakul N."/>
            <person name="Perreten V."/>
            <person name="Schwendener S."/>
        </authorList>
    </citation>
    <scope>NUCLEOTIDE SEQUENCE</scope>
    <source>
        <strain evidence="2">AI16</strain>
    </source>
</reference>
<dbReference type="InterPro" id="IPR029068">
    <property type="entry name" value="Glyas_Bleomycin-R_OHBP_Dase"/>
</dbReference>
<dbReference type="Pfam" id="PF09848">
    <property type="entry name" value="SLFN-g3_helicase"/>
    <property type="match status" value="1"/>
</dbReference>
<dbReference type="AlphaFoldDB" id="A0A0S4I3J6"/>
<accession>A0A0S4I3J6</accession>
<organism evidence="2">
    <name type="scientific">Staphylococcus pseudintermedius</name>
    <dbReference type="NCBI Taxonomy" id="283734"/>
    <lineage>
        <taxon>Bacteria</taxon>
        <taxon>Bacillati</taxon>
        <taxon>Bacillota</taxon>
        <taxon>Bacilli</taxon>
        <taxon>Bacillales</taxon>
        <taxon>Staphylococcaceae</taxon>
        <taxon>Staphylococcus</taxon>
        <taxon>Staphylococcus intermedius group</taxon>
    </lineage>
</organism>